<dbReference type="OrthoDB" id="8693905at2759"/>
<evidence type="ECO:0000313" key="15">
    <source>
        <dbReference type="EMBL" id="PAA79800.1"/>
    </source>
</evidence>
<keyword evidence="7 12" id="KW-0547">Nucleotide-binding</keyword>
<dbReference type="Gene3D" id="1.10.510.10">
    <property type="entry name" value="Transferase(Phosphotransferase) domain 1"/>
    <property type="match status" value="1"/>
</dbReference>
<dbReference type="GO" id="GO:0005737">
    <property type="term" value="C:cytoplasm"/>
    <property type="evidence" value="ECO:0007669"/>
    <property type="project" value="UniProtKB-SubCell"/>
</dbReference>
<evidence type="ECO:0000256" key="12">
    <source>
        <dbReference type="PROSITE-ProRule" id="PRU10141"/>
    </source>
</evidence>
<dbReference type="EMBL" id="NIVC01000616">
    <property type="protein sequence ID" value="PAA79800.1"/>
    <property type="molecule type" value="Genomic_DNA"/>
</dbReference>
<dbReference type="PROSITE" id="PS50011">
    <property type="entry name" value="PROTEIN_KINASE_DOM"/>
    <property type="match status" value="1"/>
</dbReference>
<dbReference type="SMART" id="SM00220">
    <property type="entry name" value="S_TKc"/>
    <property type="match status" value="1"/>
</dbReference>
<evidence type="ECO:0000256" key="4">
    <source>
        <dbReference type="ARBA" id="ARBA00022490"/>
    </source>
</evidence>
<dbReference type="Pfam" id="PF12202">
    <property type="entry name" value="OSR1_C"/>
    <property type="match status" value="1"/>
</dbReference>
<dbReference type="EC" id="2.7.11.1" evidence="3"/>
<name>A0A267G140_9PLAT</name>
<keyword evidence="9 12" id="KW-0067">ATP-binding</keyword>
<evidence type="ECO:0000256" key="9">
    <source>
        <dbReference type="ARBA" id="ARBA00022840"/>
    </source>
</evidence>
<feature type="binding site" evidence="12">
    <location>
        <position position="74"/>
    </location>
    <ligand>
        <name>ATP</name>
        <dbReference type="ChEBI" id="CHEBI:30616"/>
    </ligand>
</feature>
<evidence type="ECO:0000256" key="8">
    <source>
        <dbReference type="ARBA" id="ARBA00022777"/>
    </source>
</evidence>
<dbReference type="PROSITE" id="PS00107">
    <property type="entry name" value="PROTEIN_KINASE_ATP"/>
    <property type="match status" value="1"/>
</dbReference>
<dbReference type="AlphaFoldDB" id="A0A267G140"/>
<evidence type="ECO:0000313" key="16">
    <source>
        <dbReference type="Proteomes" id="UP000215902"/>
    </source>
</evidence>
<dbReference type="GO" id="GO:0005524">
    <property type="term" value="F:ATP binding"/>
    <property type="evidence" value="ECO:0007669"/>
    <property type="project" value="UniProtKB-UniRule"/>
</dbReference>
<feature type="compositionally biased region" description="Low complexity" evidence="13">
    <location>
        <begin position="358"/>
        <end position="368"/>
    </location>
</feature>
<evidence type="ECO:0000256" key="1">
    <source>
        <dbReference type="ARBA" id="ARBA00004496"/>
    </source>
</evidence>
<evidence type="ECO:0000256" key="5">
    <source>
        <dbReference type="ARBA" id="ARBA00022527"/>
    </source>
</evidence>
<dbReference type="SUPFAM" id="SSF56112">
    <property type="entry name" value="Protein kinase-like (PK-like)"/>
    <property type="match status" value="1"/>
</dbReference>
<comment type="caution">
    <text evidence="15">The sequence shown here is derived from an EMBL/GenBank/DDBJ whole genome shotgun (WGS) entry which is preliminary data.</text>
</comment>
<proteinExistence type="inferred from homology"/>
<evidence type="ECO:0000256" key="13">
    <source>
        <dbReference type="SAM" id="MobiDB-lite"/>
    </source>
</evidence>
<comment type="similarity">
    <text evidence="2">Belongs to the protein kinase superfamily. STE Ser/Thr protein kinase family. STE20 subfamily.</text>
</comment>
<dbReference type="InterPro" id="IPR008271">
    <property type="entry name" value="Ser/Thr_kinase_AS"/>
</dbReference>
<keyword evidence="6" id="KW-0808">Transferase</keyword>
<dbReference type="PROSITE" id="PS00108">
    <property type="entry name" value="PROTEIN_KINASE_ST"/>
    <property type="match status" value="1"/>
</dbReference>
<dbReference type="Proteomes" id="UP000215902">
    <property type="component" value="Unassembled WGS sequence"/>
</dbReference>
<dbReference type="GO" id="GO:0004674">
    <property type="term" value="F:protein serine/threonine kinase activity"/>
    <property type="evidence" value="ECO:0007669"/>
    <property type="project" value="UniProtKB-KW"/>
</dbReference>
<comment type="catalytic activity">
    <reaction evidence="10">
        <text>L-threonyl-[protein] + ATP = O-phospho-L-threonyl-[protein] + ADP + H(+)</text>
        <dbReference type="Rhea" id="RHEA:46608"/>
        <dbReference type="Rhea" id="RHEA-COMP:11060"/>
        <dbReference type="Rhea" id="RHEA-COMP:11605"/>
        <dbReference type="ChEBI" id="CHEBI:15378"/>
        <dbReference type="ChEBI" id="CHEBI:30013"/>
        <dbReference type="ChEBI" id="CHEBI:30616"/>
        <dbReference type="ChEBI" id="CHEBI:61977"/>
        <dbReference type="ChEBI" id="CHEBI:456216"/>
        <dbReference type="EC" id="2.7.11.1"/>
    </reaction>
</comment>
<evidence type="ECO:0000256" key="10">
    <source>
        <dbReference type="ARBA" id="ARBA00047899"/>
    </source>
</evidence>
<feature type="domain" description="Protein kinase" evidence="14">
    <location>
        <begin position="44"/>
        <end position="322"/>
    </location>
</feature>
<dbReference type="PANTHER" id="PTHR48012">
    <property type="entry name" value="STERILE20-LIKE KINASE, ISOFORM B-RELATED"/>
    <property type="match status" value="1"/>
</dbReference>
<evidence type="ECO:0000256" key="7">
    <source>
        <dbReference type="ARBA" id="ARBA00022741"/>
    </source>
</evidence>
<dbReference type="InterPro" id="IPR024678">
    <property type="entry name" value="Kinase_OSR1/WNK_CCT"/>
</dbReference>
<sequence>MQQQPQQQHDQLLGRLHPTASSTSMFNAAAAAVGDSWPRGKANYSMQKLLGTGATSKVYRAICPARNNAEIAIKVVNLDSSSVSMDELHRETQGMKKLRHENIVAYYGSFIEDKFLFILMDLCERSLLDVINKVKVARSIAHGVFEEHTIATIVREVLKGLQYIHENGLVHRDIKCGNILLKNDGSVQIADFGVTAFINTNPLTGLSVNPVSRHTFVGTPCWMAPEVMEQRQYGYTTKADIWSLGITALELVTGSAPYAKFPPLKVIILTLNNDPPNLASVEEKPGQYSAYGHKFRKFVSACLVRNDSERPSAKQMLQHPFIKAKAKDKEYIVRAVLSGDSHHLHHHLSQLSGKRRSQQQNDSNSVDSATPVAISQRDVEDNDDEEDDEEDEWQFPEGATAAAPAAAPVSELAAEVDQDNSDSRLPWLRAALSGRPGCRGVYLKFRLRKRKDDAPSPAGAAALLSGPDSLVAGAGGGSIIGALTSAAAAAALDGSSNNAATAPASGASSSTLGSQPVAGLAELQDISFDFAVGKDRANGITMELVESGLVSMHDMVVISRALQTLIDAPWARERVFPLNTPLPSGVFADEAEFVGYAGLSVVSVTAVYEDAREEPLRIEKAA</sequence>
<dbReference type="InterPro" id="IPR000719">
    <property type="entry name" value="Prot_kinase_dom"/>
</dbReference>
<evidence type="ECO:0000256" key="11">
    <source>
        <dbReference type="ARBA" id="ARBA00048679"/>
    </source>
</evidence>
<evidence type="ECO:0000259" key="14">
    <source>
        <dbReference type="PROSITE" id="PS50011"/>
    </source>
</evidence>
<dbReference type="InterPro" id="IPR050629">
    <property type="entry name" value="STE20/SPS1-PAK"/>
</dbReference>
<dbReference type="InterPro" id="IPR017441">
    <property type="entry name" value="Protein_kinase_ATP_BS"/>
</dbReference>
<dbReference type="PANTHER" id="PTHR48012:SF16">
    <property type="entry name" value="NON-SPECIFIC SERINE_THREONINE PROTEIN KINASE"/>
    <property type="match status" value="1"/>
</dbReference>
<feature type="compositionally biased region" description="Basic residues" evidence="13">
    <location>
        <begin position="344"/>
        <end position="357"/>
    </location>
</feature>
<keyword evidence="16" id="KW-1185">Reference proteome</keyword>
<dbReference type="Pfam" id="PF00069">
    <property type="entry name" value="Pkinase"/>
    <property type="match status" value="1"/>
</dbReference>
<comment type="subcellular location">
    <subcellularLocation>
        <location evidence="1">Cytoplasm</location>
    </subcellularLocation>
</comment>
<keyword evidence="5" id="KW-0723">Serine/threonine-protein kinase</keyword>
<evidence type="ECO:0000256" key="2">
    <source>
        <dbReference type="ARBA" id="ARBA00008874"/>
    </source>
</evidence>
<protein>
    <recommendedName>
        <fullName evidence="3">non-specific serine/threonine protein kinase</fullName>
        <ecNumber evidence="3">2.7.11.1</ecNumber>
    </recommendedName>
</protein>
<dbReference type="FunFam" id="1.10.510.10:FF:000947">
    <property type="entry name" value="serine/threonine-protein kinase OSR1"/>
    <property type="match status" value="1"/>
</dbReference>
<reference evidence="15 16" key="1">
    <citation type="submission" date="2017-06" db="EMBL/GenBank/DDBJ databases">
        <title>A platform for efficient transgenesis in Macrostomum lignano, a flatworm model organism for stem cell research.</title>
        <authorList>
            <person name="Berezikov E."/>
        </authorList>
    </citation>
    <scope>NUCLEOTIDE SEQUENCE [LARGE SCALE GENOMIC DNA]</scope>
    <source>
        <strain evidence="15">DV1</strain>
        <tissue evidence="15">Whole organism</tissue>
    </source>
</reference>
<evidence type="ECO:0000256" key="3">
    <source>
        <dbReference type="ARBA" id="ARBA00012513"/>
    </source>
</evidence>
<organism evidence="15 16">
    <name type="scientific">Macrostomum lignano</name>
    <dbReference type="NCBI Taxonomy" id="282301"/>
    <lineage>
        <taxon>Eukaryota</taxon>
        <taxon>Metazoa</taxon>
        <taxon>Spiralia</taxon>
        <taxon>Lophotrochozoa</taxon>
        <taxon>Platyhelminthes</taxon>
        <taxon>Rhabditophora</taxon>
        <taxon>Macrostomorpha</taxon>
        <taxon>Macrostomida</taxon>
        <taxon>Macrostomidae</taxon>
        <taxon>Macrostomum</taxon>
    </lineage>
</organism>
<dbReference type="Gene3D" id="3.30.200.20">
    <property type="entry name" value="Phosphorylase Kinase, domain 1"/>
    <property type="match status" value="1"/>
</dbReference>
<accession>A0A267G140</accession>
<dbReference type="Gene3D" id="3.10.20.90">
    <property type="entry name" value="Phosphatidylinositol 3-kinase Catalytic Subunit, Chain A, domain 1"/>
    <property type="match status" value="1"/>
</dbReference>
<keyword evidence="8" id="KW-0418">Kinase</keyword>
<comment type="catalytic activity">
    <reaction evidence="11">
        <text>L-seryl-[protein] + ATP = O-phospho-L-seryl-[protein] + ADP + H(+)</text>
        <dbReference type="Rhea" id="RHEA:17989"/>
        <dbReference type="Rhea" id="RHEA-COMP:9863"/>
        <dbReference type="Rhea" id="RHEA-COMP:11604"/>
        <dbReference type="ChEBI" id="CHEBI:15378"/>
        <dbReference type="ChEBI" id="CHEBI:29999"/>
        <dbReference type="ChEBI" id="CHEBI:30616"/>
        <dbReference type="ChEBI" id="CHEBI:83421"/>
        <dbReference type="ChEBI" id="CHEBI:456216"/>
        <dbReference type="EC" id="2.7.11.1"/>
    </reaction>
</comment>
<evidence type="ECO:0000256" key="6">
    <source>
        <dbReference type="ARBA" id="ARBA00022679"/>
    </source>
</evidence>
<dbReference type="InterPro" id="IPR011009">
    <property type="entry name" value="Kinase-like_dom_sf"/>
</dbReference>
<keyword evidence="4" id="KW-0963">Cytoplasm</keyword>
<gene>
    <name evidence="15" type="ORF">BOX15_Mlig034454g6</name>
</gene>
<dbReference type="STRING" id="282301.A0A267G140"/>
<feature type="compositionally biased region" description="Acidic residues" evidence="13">
    <location>
        <begin position="380"/>
        <end position="393"/>
    </location>
</feature>
<feature type="region of interest" description="Disordered" evidence="13">
    <location>
        <begin position="344"/>
        <end position="393"/>
    </location>
</feature>